<keyword evidence="2" id="KW-1185">Reference proteome</keyword>
<comment type="caution">
    <text evidence="1">The sequence shown here is derived from an EMBL/GenBank/DDBJ whole genome shotgun (WGS) entry which is preliminary data.</text>
</comment>
<dbReference type="EMBL" id="CAUYUJ010019409">
    <property type="protein sequence ID" value="CAK0890977.1"/>
    <property type="molecule type" value="Genomic_DNA"/>
</dbReference>
<evidence type="ECO:0000313" key="1">
    <source>
        <dbReference type="EMBL" id="CAK0890977.1"/>
    </source>
</evidence>
<proteinExistence type="predicted"/>
<reference evidence="1" key="1">
    <citation type="submission" date="2023-10" db="EMBL/GenBank/DDBJ databases">
        <authorList>
            <person name="Chen Y."/>
            <person name="Shah S."/>
            <person name="Dougan E. K."/>
            <person name="Thang M."/>
            <person name="Chan C."/>
        </authorList>
    </citation>
    <scope>NUCLEOTIDE SEQUENCE [LARGE SCALE GENOMIC DNA]</scope>
</reference>
<evidence type="ECO:0000313" key="2">
    <source>
        <dbReference type="Proteomes" id="UP001189429"/>
    </source>
</evidence>
<sequence>DVKGLSGILVQLRVHGTDRCLCVTSKGWVATGDRSLATVLQLQHVLVKGERVPDTYTLRVRDSRSELDQGWLSAQPVNQLRLGGWLSVVTDVHRACPYKVIRDSACPPGTCKLLTAWMEAPPVGQHYCTGFYLAEQLFFGRSYIGHGPDRDAAILELGGGPLPLSYVPGVTGRGRVRTHIKR</sequence>
<name>A0ABN9X074_9DINO</name>
<accession>A0ABN9X074</accession>
<feature type="non-terminal residue" evidence="1">
    <location>
        <position position="1"/>
    </location>
</feature>
<protein>
    <submittedName>
        <fullName evidence="1">Uncharacterized protein</fullName>
    </submittedName>
</protein>
<gene>
    <name evidence="1" type="ORF">PCOR1329_LOCUS71048</name>
</gene>
<dbReference type="Proteomes" id="UP001189429">
    <property type="component" value="Unassembled WGS sequence"/>
</dbReference>
<organism evidence="1 2">
    <name type="scientific">Prorocentrum cordatum</name>
    <dbReference type="NCBI Taxonomy" id="2364126"/>
    <lineage>
        <taxon>Eukaryota</taxon>
        <taxon>Sar</taxon>
        <taxon>Alveolata</taxon>
        <taxon>Dinophyceae</taxon>
        <taxon>Prorocentrales</taxon>
        <taxon>Prorocentraceae</taxon>
        <taxon>Prorocentrum</taxon>
    </lineage>
</organism>